<dbReference type="PANTHER" id="PTHR46206">
    <property type="entry name" value="CYTOCHROME P450"/>
    <property type="match status" value="1"/>
</dbReference>
<dbReference type="GO" id="GO:0020037">
    <property type="term" value="F:heme binding"/>
    <property type="evidence" value="ECO:0007669"/>
    <property type="project" value="InterPro"/>
</dbReference>
<keyword evidence="4 8" id="KW-0479">Metal-binding</keyword>
<dbReference type="AlphaFoldDB" id="J3NMC6"/>
<accession>J3NMC6</accession>
<evidence type="ECO:0000256" key="9">
    <source>
        <dbReference type="SAM" id="SignalP"/>
    </source>
</evidence>
<keyword evidence="12" id="KW-1185">Reference proteome</keyword>
<dbReference type="HOGENOM" id="CLU_022195_0_3_1"/>
<name>J3NMC6_GAET3</name>
<feature type="chain" id="PRO_5015094209" evidence="9">
    <location>
        <begin position="19"/>
        <end position="500"/>
    </location>
</feature>
<dbReference type="PRINTS" id="PR00465">
    <property type="entry name" value="EP450IV"/>
</dbReference>
<comment type="similarity">
    <text evidence="2">Belongs to the cytochrome P450 family.</text>
</comment>
<gene>
    <name evidence="11" type="primary">20342888</name>
    <name evidence="10" type="ORF">GGTG_02430</name>
</gene>
<evidence type="ECO:0000256" key="6">
    <source>
        <dbReference type="ARBA" id="ARBA00023004"/>
    </source>
</evidence>
<evidence type="ECO:0000256" key="8">
    <source>
        <dbReference type="PIRSR" id="PIRSR602403-1"/>
    </source>
</evidence>
<dbReference type="EnsemblFungi" id="EJT82457">
    <property type="protein sequence ID" value="EJT82457"/>
    <property type="gene ID" value="GGTG_02430"/>
</dbReference>
<evidence type="ECO:0000313" key="12">
    <source>
        <dbReference type="Proteomes" id="UP000006039"/>
    </source>
</evidence>
<dbReference type="CDD" id="cd11041">
    <property type="entry name" value="CYP503A1-like"/>
    <property type="match status" value="1"/>
</dbReference>
<dbReference type="GO" id="GO:0016705">
    <property type="term" value="F:oxidoreductase activity, acting on paired donors, with incorporation or reduction of molecular oxygen"/>
    <property type="evidence" value="ECO:0007669"/>
    <property type="project" value="InterPro"/>
</dbReference>
<keyword evidence="3 8" id="KW-0349">Heme</keyword>
<dbReference type="GO" id="GO:0005506">
    <property type="term" value="F:iron ion binding"/>
    <property type="evidence" value="ECO:0007669"/>
    <property type="project" value="InterPro"/>
</dbReference>
<dbReference type="PANTHER" id="PTHR46206:SF2">
    <property type="entry name" value="CYTOCHROME P450 MONOOXYGENASE AUSG-RELATED"/>
    <property type="match status" value="1"/>
</dbReference>
<dbReference type="InterPro" id="IPR002403">
    <property type="entry name" value="Cyt_P450_E_grp-IV"/>
</dbReference>
<protein>
    <submittedName>
        <fullName evidence="10">Ent-kaurene oxidase</fullName>
    </submittedName>
</protein>
<sequence>MLVGFLFSVHLWTSLAVAAGVYHFLVRPKPAAGFPISSATPDELKQDARRVITESLGKSGGAPVIVRRAHDAKLLLPASLAGWVKSNRDLDHPQHVREDYFAGLPGFEANTILHGDETAKRLIATKLGQNDSIMGAMSASLGRALDLLWGSAQDWHAIDWSSDTTGVVARAASSVFVGPEKCDDAEWLGLVQSYVDGYFASVGALHGYPVWARRIAHRFLLPGSRACREILPRARAVMDEVASKRRREAEEAARQGKEAPAYNDAIEWLQRAAGDGPVDLGGSQLSLAMAAFFTTSEMMRAVLLDIARHPELAEPLRSEMSSQIKAHGISVAATNSMALLDSVLKESQRLGSGLVVLERAALRDTRLPSGQLVPRGTHVMVDSTGLWDPATFPDPERFDGYRFLRRREQDPSSSAGDQFVQSGPNYHVFGGGRFICPGRFFAANELKLVLAHILLKYDVRLAEGCSNTQPLRHGVYAMVNPTVKFEVKRRKDCAMAGVFL</sequence>
<keyword evidence="7" id="KW-0503">Monooxygenase</keyword>
<reference evidence="10" key="3">
    <citation type="submission" date="2010-09" db="EMBL/GenBank/DDBJ databases">
        <title>Annotation of Gaeumannomyces graminis var. tritici R3-111a-1.</title>
        <authorList>
            <consortium name="The Broad Institute Genome Sequencing Platform"/>
            <person name="Ma L.-J."/>
            <person name="Dead R."/>
            <person name="Young S.K."/>
            <person name="Zeng Q."/>
            <person name="Gargeya S."/>
            <person name="Fitzgerald M."/>
            <person name="Haas B."/>
            <person name="Abouelleil A."/>
            <person name="Alvarado L."/>
            <person name="Arachchi H.M."/>
            <person name="Berlin A."/>
            <person name="Brown A."/>
            <person name="Chapman S.B."/>
            <person name="Chen Z."/>
            <person name="Dunbar C."/>
            <person name="Freedman E."/>
            <person name="Gearin G."/>
            <person name="Gellesch M."/>
            <person name="Goldberg J."/>
            <person name="Griggs A."/>
            <person name="Gujja S."/>
            <person name="Heiman D."/>
            <person name="Howarth C."/>
            <person name="Larson L."/>
            <person name="Lui A."/>
            <person name="MacDonald P.J.P."/>
            <person name="Mehta T."/>
            <person name="Montmayeur A."/>
            <person name="Murphy C."/>
            <person name="Neiman D."/>
            <person name="Pearson M."/>
            <person name="Priest M."/>
            <person name="Roberts A."/>
            <person name="Saif S."/>
            <person name="Shea T."/>
            <person name="Shenoy N."/>
            <person name="Sisk P."/>
            <person name="Stolte C."/>
            <person name="Sykes S."/>
            <person name="Yandava C."/>
            <person name="Wortman J."/>
            <person name="Nusbaum C."/>
            <person name="Birren B."/>
        </authorList>
    </citation>
    <scope>NUCLEOTIDE SEQUENCE</scope>
    <source>
        <strain evidence="10">R3-111a-1</strain>
    </source>
</reference>
<evidence type="ECO:0000256" key="2">
    <source>
        <dbReference type="ARBA" id="ARBA00010617"/>
    </source>
</evidence>
<dbReference type="Gene3D" id="1.10.630.10">
    <property type="entry name" value="Cytochrome P450"/>
    <property type="match status" value="1"/>
</dbReference>
<dbReference type="STRING" id="644352.J3NMC6"/>
<feature type="binding site" description="axial binding residue" evidence="8">
    <location>
        <position position="436"/>
    </location>
    <ligand>
        <name>heme</name>
        <dbReference type="ChEBI" id="CHEBI:30413"/>
    </ligand>
    <ligandPart>
        <name>Fe</name>
        <dbReference type="ChEBI" id="CHEBI:18248"/>
    </ligandPart>
</feature>
<dbReference type="RefSeq" id="XP_009218466.1">
    <property type="nucleotide sequence ID" value="XM_009220202.1"/>
</dbReference>
<evidence type="ECO:0000256" key="4">
    <source>
        <dbReference type="ARBA" id="ARBA00022723"/>
    </source>
</evidence>
<keyword evidence="6 8" id="KW-0408">Iron</keyword>
<proteinExistence type="inferred from homology"/>
<keyword evidence="9" id="KW-0732">Signal</keyword>
<feature type="signal peptide" evidence="9">
    <location>
        <begin position="1"/>
        <end position="18"/>
    </location>
</feature>
<reference evidence="11" key="5">
    <citation type="submission" date="2018-04" db="UniProtKB">
        <authorList>
            <consortium name="EnsemblFungi"/>
        </authorList>
    </citation>
    <scope>IDENTIFICATION</scope>
    <source>
        <strain evidence="11">R3-111a-1</strain>
    </source>
</reference>
<evidence type="ECO:0000256" key="1">
    <source>
        <dbReference type="ARBA" id="ARBA00001971"/>
    </source>
</evidence>
<dbReference type="Pfam" id="PF00067">
    <property type="entry name" value="p450"/>
    <property type="match status" value="1"/>
</dbReference>
<dbReference type="SUPFAM" id="SSF48264">
    <property type="entry name" value="Cytochrome P450"/>
    <property type="match status" value="1"/>
</dbReference>
<dbReference type="GO" id="GO:0004497">
    <property type="term" value="F:monooxygenase activity"/>
    <property type="evidence" value="ECO:0007669"/>
    <property type="project" value="UniProtKB-KW"/>
</dbReference>
<evidence type="ECO:0000256" key="5">
    <source>
        <dbReference type="ARBA" id="ARBA00023002"/>
    </source>
</evidence>
<organism evidence="10">
    <name type="scientific">Gaeumannomyces tritici (strain R3-111a-1)</name>
    <name type="common">Wheat and barley take-all root rot fungus</name>
    <name type="synonym">Gaeumannomyces graminis var. tritici</name>
    <dbReference type="NCBI Taxonomy" id="644352"/>
    <lineage>
        <taxon>Eukaryota</taxon>
        <taxon>Fungi</taxon>
        <taxon>Dikarya</taxon>
        <taxon>Ascomycota</taxon>
        <taxon>Pezizomycotina</taxon>
        <taxon>Sordariomycetes</taxon>
        <taxon>Sordariomycetidae</taxon>
        <taxon>Magnaporthales</taxon>
        <taxon>Magnaporthaceae</taxon>
        <taxon>Gaeumannomyces</taxon>
    </lineage>
</organism>
<keyword evidence="5" id="KW-0560">Oxidoreductase</keyword>
<evidence type="ECO:0000256" key="7">
    <source>
        <dbReference type="ARBA" id="ARBA00023033"/>
    </source>
</evidence>
<reference evidence="10" key="2">
    <citation type="submission" date="2010-07" db="EMBL/GenBank/DDBJ databases">
        <authorList>
            <consortium name="The Broad Institute Genome Sequencing Platform"/>
            <consortium name="Broad Institute Genome Sequencing Center for Infectious Disease"/>
            <person name="Ma L.-J."/>
            <person name="Dead R."/>
            <person name="Young S."/>
            <person name="Zeng Q."/>
            <person name="Koehrsen M."/>
            <person name="Alvarado L."/>
            <person name="Berlin A."/>
            <person name="Chapman S.B."/>
            <person name="Chen Z."/>
            <person name="Freedman E."/>
            <person name="Gellesch M."/>
            <person name="Goldberg J."/>
            <person name="Griggs A."/>
            <person name="Gujja S."/>
            <person name="Heilman E.R."/>
            <person name="Heiman D."/>
            <person name="Hepburn T."/>
            <person name="Howarth C."/>
            <person name="Jen D."/>
            <person name="Larson L."/>
            <person name="Mehta T."/>
            <person name="Neiman D."/>
            <person name="Pearson M."/>
            <person name="Roberts A."/>
            <person name="Saif S."/>
            <person name="Shea T."/>
            <person name="Shenoy N."/>
            <person name="Sisk P."/>
            <person name="Stolte C."/>
            <person name="Sykes S."/>
            <person name="Walk T."/>
            <person name="White J."/>
            <person name="Yandava C."/>
            <person name="Haas B."/>
            <person name="Nusbaum C."/>
            <person name="Birren B."/>
        </authorList>
    </citation>
    <scope>NUCLEOTIDE SEQUENCE</scope>
    <source>
        <strain evidence="10">R3-111a-1</strain>
    </source>
</reference>
<dbReference type="InterPro" id="IPR001128">
    <property type="entry name" value="Cyt_P450"/>
</dbReference>
<dbReference type="EMBL" id="GL385395">
    <property type="protein sequence ID" value="EJT82457.1"/>
    <property type="molecule type" value="Genomic_DNA"/>
</dbReference>
<dbReference type="eggNOG" id="KOG0157">
    <property type="taxonomic scope" value="Eukaryota"/>
</dbReference>
<dbReference type="OrthoDB" id="1844152at2759"/>
<evidence type="ECO:0000313" key="11">
    <source>
        <dbReference type="EnsemblFungi" id="EJT82457"/>
    </source>
</evidence>
<comment type="cofactor">
    <cofactor evidence="1 8">
        <name>heme</name>
        <dbReference type="ChEBI" id="CHEBI:30413"/>
    </cofactor>
</comment>
<reference evidence="11" key="4">
    <citation type="journal article" date="2015" name="G3 (Bethesda)">
        <title>Genome sequences of three phytopathogenic species of the Magnaporthaceae family of fungi.</title>
        <authorList>
            <person name="Okagaki L.H."/>
            <person name="Nunes C.C."/>
            <person name="Sailsbery J."/>
            <person name="Clay B."/>
            <person name="Brown D."/>
            <person name="John T."/>
            <person name="Oh Y."/>
            <person name="Young N."/>
            <person name="Fitzgerald M."/>
            <person name="Haas B.J."/>
            <person name="Zeng Q."/>
            <person name="Young S."/>
            <person name="Adiconis X."/>
            <person name="Fan L."/>
            <person name="Levin J.Z."/>
            <person name="Mitchell T.K."/>
            <person name="Okubara P.A."/>
            <person name="Farman M.L."/>
            <person name="Kohn L.M."/>
            <person name="Birren B."/>
            <person name="Ma L.-J."/>
            <person name="Dean R.A."/>
        </authorList>
    </citation>
    <scope>NUCLEOTIDE SEQUENCE</scope>
    <source>
        <strain evidence="11">R3-111a-1</strain>
    </source>
</reference>
<evidence type="ECO:0000256" key="3">
    <source>
        <dbReference type="ARBA" id="ARBA00022617"/>
    </source>
</evidence>
<dbReference type="InterPro" id="IPR036396">
    <property type="entry name" value="Cyt_P450_sf"/>
</dbReference>
<evidence type="ECO:0000313" key="10">
    <source>
        <dbReference type="EMBL" id="EJT82457.1"/>
    </source>
</evidence>
<dbReference type="Proteomes" id="UP000006039">
    <property type="component" value="Unassembled WGS sequence"/>
</dbReference>
<dbReference type="VEuPathDB" id="FungiDB:GGTG_02430"/>
<reference evidence="12" key="1">
    <citation type="submission" date="2010-07" db="EMBL/GenBank/DDBJ databases">
        <title>The genome sequence of Gaeumannomyces graminis var. tritici strain R3-111a-1.</title>
        <authorList>
            <consortium name="The Broad Institute Genome Sequencing Platform"/>
            <person name="Ma L.-J."/>
            <person name="Dead R."/>
            <person name="Young S."/>
            <person name="Zeng Q."/>
            <person name="Koehrsen M."/>
            <person name="Alvarado L."/>
            <person name="Berlin A."/>
            <person name="Chapman S.B."/>
            <person name="Chen Z."/>
            <person name="Freedman E."/>
            <person name="Gellesch M."/>
            <person name="Goldberg J."/>
            <person name="Griggs A."/>
            <person name="Gujja S."/>
            <person name="Heilman E.R."/>
            <person name="Heiman D."/>
            <person name="Hepburn T."/>
            <person name="Howarth C."/>
            <person name="Jen D."/>
            <person name="Larson L."/>
            <person name="Mehta T."/>
            <person name="Neiman D."/>
            <person name="Pearson M."/>
            <person name="Roberts A."/>
            <person name="Saif S."/>
            <person name="Shea T."/>
            <person name="Shenoy N."/>
            <person name="Sisk P."/>
            <person name="Stolte C."/>
            <person name="Sykes S."/>
            <person name="Walk T."/>
            <person name="White J."/>
            <person name="Yandava C."/>
            <person name="Haas B."/>
            <person name="Nusbaum C."/>
            <person name="Birren B."/>
        </authorList>
    </citation>
    <scope>NUCLEOTIDE SEQUENCE [LARGE SCALE GENOMIC DNA]</scope>
    <source>
        <strain evidence="12">R3-111a-1</strain>
    </source>
</reference>
<dbReference type="GeneID" id="20342888"/>